<keyword evidence="3" id="KW-1185">Reference proteome</keyword>
<name>A0A6G1HAD0_9PEZI</name>
<protein>
    <submittedName>
        <fullName evidence="2">Uncharacterized protein</fullName>
    </submittedName>
</protein>
<feature type="compositionally biased region" description="Polar residues" evidence="1">
    <location>
        <begin position="231"/>
        <end position="248"/>
    </location>
</feature>
<dbReference type="EMBL" id="ML977143">
    <property type="protein sequence ID" value="KAF1990183.1"/>
    <property type="molecule type" value="Genomic_DNA"/>
</dbReference>
<evidence type="ECO:0000313" key="2">
    <source>
        <dbReference type="EMBL" id="KAF1990183.1"/>
    </source>
</evidence>
<feature type="compositionally biased region" description="Basic and acidic residues" evidence="1">
    <location>
        <begin position="71"/>
        <end position="116"/>
    </location>
</feature>
<dbReference type="Proteomes" id="UP000800041">
    <property type="component" value="Unassembled WGS sequence"/>
</dbReference>
<dbReference type="AlphaFoldDB" id="A0A6G1HAD0"/>
<accession>A0A6G1HAD0</accession>
<evidence type="ECO:0000313" key="3">
    <source>
        <dbReference type="Proteomes" id="UP000800041"/>
    </source>
</evidence>
<feature type="compositionally biased region" description="Basic and acidic residues" evidence="1">
    <location>
        <begin position="255"/>
        <end position="298"/>
    </location>
</feature>
<proteinExistence type="predicted"/>
<sequence>MSTTPHQDLVTSLIKIRTHLNTFTETVNEGAEAMNSELDYVFEKIQSQEKTRALELESDEVLGDGEIPQQEDMKEADSRSKDTAKAAPKLKDTNEADSRPKDTNEAAPRPEDADEVVEAKKALAANGEKLSKALTPTNLAWLAASVLTIEGWTWDRIDVPRAHRSAEHPGVTLNDRVKEVEKKAEDEAWKKGMVKGLGNSILVPKSAKFTESTGLTKPSPAKEGAEKNDSSSRVPVTNTNPVSASRTPASHKRKAEQSLEKGDGESEKALSIWGRRESLPQTTKDRMNRTLEENDRRA</sequence>
<gene>
    <name evidence="2" type="ORF">K402DRAFT_460876</name>
</gene>
<evidence type="ECO:0000256" key="1">
    <source>
        <dbReference type="SAM" id="MobiDB-lite"/>
    </source>
</evidence>
<reference evidence="2" key="1">
    <citation type="journal article" date="2020" name="Stud. Mycol.">
        <title>101 Dothideomycetes genomes: a test case for predicting lifestyles and emergence of pathogens.</title>
        <authorList>
            <person name="Haridas S."/>
            <person name="Albert R."/>
            <person name="Binder M."/>
            <person name="Bloem J."/>
            <person name="Labutti K."/>
            <person name="Salamov A."/>
            <person name="Andreopoulos B."/>
            <person name="Baker S."/>
            <person name="Barry K."/>
            <person name="Bills G."/>
            <person name="Bluhm B."/>
            <person name="Cannon C."/>
            <person name="Castanera R."/>
            <person name="Culley D."/>
            <person name="Daum C."/>
            <person name="Ezra D."/>
            <person name="Gonzalez J."/>
            <person name="Henrissat B."/>
            <person name="Kuo A."/>
            <person name="Liang C."/>
            <person name="Lipzen A."/>
            <person name="Lutzoni F."/>
            <person name="Magnuson J."/>
            <person name="Mondo S."/>
            <person name="Nolan M."/>
            <person name="Ohm R."/>
            <person name="Pangilinan J."/>
            <person name="Park H.-J."/>
            <person name="Ramirez L."/>
            <person name="Alfaro M."/>
            <person name="Sun H."/>
            <person name="Tritt A."/>
            <person name="Yoshinaga Y."/>
            <person name="Zwiers L.-H."/>
            <person name="Turgeon B."/>
            <person name="Goodwin S."/>
            <person name="Spatafora J."/>
            <person name="Crous P."/>
            <person name="Grigoriev I."/>
        </authorList>
    </citation>
    <scope>NUCLEOTIDE SEQUENCE</scope>
    <source>
        <strain evidence="2">CBS 113979</strain>
    </source>
</reference>
<feature type="region of interest" description="Disordered" evidence="1">
    <location>
        <begin position="56"/>
        <end position="116"/>
    </location>
</feature>
<organism evidence="2 3">
    <name type="scientific">Aulographum hederae CBS 113979</name>
    <dbReference type="NCBI Taxonomy" id="1176131"/>
    <lineage>
        <taxon>Eukaryota</taxon>
        <taxon>Fungi</taxon>
        <taxon>Dikarya</taxon>
        <taxon>Ascomycota</taxon>
        <taxon>Pezizomycotina</taxon>
        <taxon>Dothideomycetes</taxon>
        <taxon>Pleosporomycetidae</taxon>
        <taxon>Aulographales</taxon>
        <taxon>Aulographaceae</taxon>
    </lineage>
</organism>
<feature type="region of interest" description="Disordered" evidence="1">
    <location>
        <begin position="200"/>
        <end position="298"/>
    </location>
</feature>